<dbReference type="AlphaFoldDB" id="M7T0S7"/>
<comment type="subcellular location">
    <subcellularLocation>
        <location evidence="1">Nucleus</location>
    </subcellularLocation>
</comment>
<feature type="compositionally biased region" description="Polar residues" evidence="3">
    <location>
        <begin position="20"/>
        <end position="30"/>
    </location>
</feature>
<protein>
    <submittedName>
        <fullName evidence="4">Putative fungal specific transcription protein</fullName>
    </submittedName>
</protein>
<evidence type="ECO:0000313" key="5">
    <source>
        <dbReference type="Proteomes" id="UP000012174"/>
    </source>
</evidence>
<dbReference type="HOGENOM" id="CLU_857968_0_0_1"/>
<evidence type="ECO:0000313" key="4">
    <source>
        <dbReference type="EMBL" id="EMR70443.1"/>
    </source>
</evidence>
<dbReference type="PANTHER" id="PTHR31001">
    <property type="entry name" value="UNCHARACTERIZED TRANSCRIPTIONAL REGULATORY PROTEIN"/>
    <property type="match status" value="1"/>
</dbReference>
<accession>M7T0S7</accession>
<organism evidence="4 5">
    <name type="scientific">Eutypa lata (strain UCR-EL1)</name>
    <name type="common">Grapevine dieback disease fungus</name>
    <name type="synonym">Eutypa armeniacae</name>
    <dbReference type="NCBI Taxonomy" id="1287681"/>
    <lineage>
        <taxon>Eukaryota</taxon>
        <taxon>Fungi</taxon>
        <taxon>Dikarya</taxon>
        <taxon>Ascomycota</taxon>
        <taxon>Pezizomycotina</taxon>
        <taxon>Sordariomycetes</taxon>
        <taxon>Xylariomycetidae</taxon>
        <taxon>Xylariales</taxon>
        <taxon>Diatrypaceae</taxon>
        <taxon>Eutypa</taxon>
    </lineage>
</organism>
<dbReference type="CDD" id="cd12148">
    <property type="entry name" value="fungal_TF_MHR"/>
    <property type="match status" value="1"/>
</dbReference>
<dbReference type="GO" id="GO:0005634">
    <property type="term" value="C:nucleus"/>
    <property type="evidence" value="ECO:0007669"/>
    <property type="project" value="UniProtKB-SubCell"/>
</dbReference>
<evidence type="ECO:0000256" key="3">
    <source>
        <dbReference type="SAM" id="MobiDB-lite"/>
    </source>
</evidence>
<dbReference type="PANTHER" id="PTHR31001:SF74">
    <property type="entry name" value="ZN(II)2CYS6 TRANSCRIPTION FACTOR (EUROFUNG)"/>
    <property type="match status" value="1"/>
</dbReference>
<dbReference type="OrthoDB" id="5431381at2759"/>
<keyword evidence="2" id="KW-0539">Nucleus</keyword>
<gene>
    <name evidence="4" type="ORF">UCREL1_2524</name>
</gene>
<dbReference type="KEGG" id="ela:UCREL1_2524"/>
<dbReference type="eggNOG" id="ENOG502SHVI">
    <property type="taxonomic scope" value="Eukaryota"/>
</dbReference>
<dbReference type="InterPro" id="IPR050613">
    <property type="entry name" value="Sec_Metabolite_Reg"/>
</dbReference>
<evidence type="ECO:0000256" key="1">
    <source>
        <dbReference type="ARBA" id="ARBA00004123"/>
    </source>
</evidence>
<sequence length="324" mass="35806">MPRIIKDSTTDTLEPRNLSDSDFDANSTVLPPSRSDTDPMPMLFLIAKARIVSAFSIVSDLVTNPRPYSYAQVLKIDTTLNGAHANLPEPCRVRSLSQSIMDSPNIISLRIYIQLLYHKAQIILHQRYLVPSRDQTQYAYSRKTAIEAALQILRYQHLVDEESKPGGRLESIKWSMSSLINHEFLLATSVLCFCAQHRRREIAEAGAEEIADLLGKTRAIWIRSASISKEASRASEALRTALRGLVVGSPETAEDRGGPTAAPPPSVSAEVNGIDYFSFGFQTPFSFFNPMLESNTSLMSMGIDDTDAFFETSPATTALGPKFT</sequence>
<dbReference type="EMBL" id="KB705859">
    <property type="protein sequence ID" value="EMR70443.1"/>
    <property type="molecule type" value="Genomic_DNA"/>
</dbReference>
<proteinExistence type="predicted"/>
<keyword evidence="5" id="KW-1185">Reference proteome</keyword>
<evidence type="ECO:0000256" key="2">
    <source>
        <dbReference type="ARBA" id="ARBA00023242"/>
    </source>
</evidence>
<dbReference type="STRING" id="1287681.M7T0S7"/>
<feature type="region of interest" description="Disordered" evidence="3">
    <location>
        <begin position="1"/>
        <end position="34"/>
    </location>
</feature>
<reference evidence="5" key="1">
    <citation type="journal article" date="2013" name="Genome Announc.">
        <title>Draft genome sequence of the grapevine dieback fungus Eutypa lata UCR-EL1.</title>
        <authorList>
            <person name="Blanco-Ulate B."/>
            <person name="Rolshausen P.E."/>
            <person name="Cantu D."/>
        </authorList>
    </citation>
    <scope>NUCLEOTIDE SEQUENCE [LARGE SCALE GENOMIC DNA]</scope>
    <source>
        <strain evidence="5">UCR-EL1</strain>
    </source>
</reference>
<name>M7T0S7_EUTLA</name>
<feature type="compositionally biased region" description="Basic and acidic residues" evidence="3">
    <location>
        <begin position="1"/>
        <end position="19"/>
    </location>
</feature>
<dbReference type="Proteomes" id="UP000012174">
    <property type="component" value="Unassembled WGS sequence"/>
</dbReference>